<feature type="region of interest" description="Disordered" evidence="1">
    <location>
        <begin position="16"/>
        <end position="53"/>
    </location>
</feature>
<proteinExistence type="predicted"/>
<evidence type="ECO:0000313" key="2">
    <source>
        <dbReference type="EMBL" id="GAJ14501.1"/>
    </source>
</evidence>
<name>X1VHT7_9ZZZZ</name>
<gene>
    <name evidence="2" type="ORF">S12H4_49756</name>
</gene>
<sequence length="53" mass="6703">WKNRFRNWMIKKQEFERRDKTREQQLRKGVRPKPEQQRRRPITRIPGDEDPEG</sequence>
<protein>
    <submittedName>
        <fullName evidence="2">Uncharacterized protein</fullName>
    </submittedName>
</protein>
<feature type="compositionally biased region" description="Basic and acidic residues" evidence="1">
    <location>
        <begin position="16"/>
        <end position="38"/>
    </location>
</feature>
<reference evidence="2" key="1">
    <citation type="journal article" date="2014" name="Front. Microbiol.">
        <title>High frequency of phylogenetically diverse reductive dehalogenase-homologous genes in deep subseafloor sedimentary metagenomes.</title>
        <authorList>
            <person name="Kawai M."/>
            <person name="Futagami T."/>
            <person name="Toyoda A."/>
            <person name="Takaki Y."/>
            <person name="Nishi S."/>
            <person name="Hori S."/>
            <person name="Arai W."/>
            <person name="Tsubouchi T."/>
            <person name="Morono Y."/>
            <person name="Uchiyama I."/>
            <person name="Ito T."/>
            <person name="Fujiyama A."/>
            <person name="Inagaki F."/>
            <person name="Takami H."/>
        </authorList>
    </citation>
    <scope>NUCLEOTIDE SEQUENCE</scope>
    <source>
        <strain evidence="2">Expedition CK06-06</strain>
    </source>
</reference>
<evidence type="ECO:0000256" key="1">
    <source>
        <dbReference type="SAM" id="MobiDB-lite"/>
    </source>
</evidence>
<dbReference type="AlphaFoldDB" id="X1VHT7"/>
<accession>X1VHT7</accession>
<dbReference type="EMBL" id="BARW01031251">
    <property type="protein sequence ID" value="GAJ14501.1"/>
    <property type="molecule type" value="Genomic_DNA"/>
</dbReference>
<organism evidence="2">
    <name type="scientific">marine sediment metagenome</name>
    <dbReference type="NCBI Taxonomy" id="412755"/>
    <lineage>
        <taxon>unclassified sequences</taxon>
        <taxon>metagenomes</taxon>
        <taxon>ecological metagenomes</taxon>
    </lineage>
</organism>
<comment type="caution">
    <text evidence="2">The sequence shown here is derived from an EMBL/GenBank/DDBJ whole genome shotgun (WGS) entry which is preliminary data.</text>
</comment>
<feature type="non-terminal residue" evidence="2">
    <location>
        <position position="1"/>
    </location>
</feature>